<accession>A0A9Q5HQP0</accession>
<dbReference type="EMBL" id="LNZH02000216">
    <property type="protein sequence ID" value="OCB84203.1"/>
    <property type="molecule type" value="Genomic_DNA"/>
</dbReference>
<organism evidence="2 3">
    <name type="scientific">Sanghuangporus baumii</name>
    <name type="common">Phellinus baumii</name>
    <dbReference type="NCBI Taxonomy" id="108892"/>
    <lineage>
        <taxon>Eukaryota</taxon>
        <taxon>Fungi</taxon>
        <taxon>Dikarya</taxon>
        <taxon>Basidiomycota</taxon>
        <taxon>Agaricomycotina</taxon>
        <taxon>Agaricomycetes</taxon>
        <taxon>Hymenochaetales</taxon>
        <taxon>Hymenochaetaceae</taxon>
        <taxon>Sanghuangporus</taxon>
    </lineage>
</organism>
<evidence type="ECO:0000313" key="2">
    <source>
        <dbReference type="EMBL" id="OCB84203.1"/>
    </source>
</evidence>
<gene>
    <name evidence="2" type="ORF">A7U60_g8879</name>
</gene>
<reference evidence="2" key="1">
    <citation type="submission" date="2016-06" db="EMBL/GenBank/DDBJ databases">
        <title>Draft Genome sequence of the fungus Inonotus baumii.</title>
        <authorList>
            <person name="Zhu H."/>
            <person name="Lin W."/>
        </authorList>
    </citation>
    <scope>NUCLEOTIDE SEQUENCE</scope>
    <source>
        <strain evidence="2">821</strain>
    </source>
</reference>
<feature type="region of interest" description="Disordered" evidence="1">
    <location>
        <begin position="88"/>
        <end position="115"/>
    </location>
</feature>
<evidence type="ECO:0000313" key="3">
    <source>
        <dbReference type="Proteomes" id="UP000757232"/>
    </source>
</evidence>
<protein>
    <submittedName>
        <fullName evidence="2">Uncharacterized protein</fullName>
    </submittedName>
</protein>
<comment type="caution">
    <text evidence="2">The sequence shown here is derived from an EMBL/GenBank/DDBJ whole genome shotgun (WGS) entry which is preliminary data.</text>
</comment>
<evidence type="ECO:0000256" key="1">
    <source>
        <dbReference type="SAM" id="MobiDB-lite"/>
    </source>
</evidence>
<keyword evidence="3" id="KW-1185">Reference proteome</keyword>
<dbReference type="Proteomes" id="UP000757232">
    <property type="component" value="Unassembled WGS sequence"/>
</dbReference>
<name>A0A9Q5HQP0_SANBA</name>
<sequence length="168" mass="18903">MNFNLNPALAPYFNPIGHQHLVPSASPDLHRTLDEIKRFIVSLENQITSQAVLQSQSSQWNPNLARVPVVQADINRHVLMHLRNPAHNARYSNTVPPGPQRTRTANRNANPCPSCQMRKKKANRLVATRSPNRQIYASVAKVWAEALALHLRFALRIRLATQINGLAD</sequence>
<feature type="compositionally biased region" description="Polar residues" evidence="1">
    <location>
        <begin position="90"/>
        <end position="113"/>
    </location>
</feature>
<dbReference type="AlphaFoldDB" id="A0A9Q5HQP0"/>
<proteinExistence type="predicted"/>